<gene>
    <name evidence="1" type="ORF">TNCT_17491</name>
</gene>
<keyword evidence="2" id="KW-1185">Reference proteome</keyword>
<dbReference type="EMBL" id="BMAO01024446">
    <property type="protein sequence ID" value="GFQ95389.1"/>
    <property type="molecule type" value="Genomic_DNA"/>
</dbReference>
<name>A0A8X6L3R7_TRICU</name>
<accession>A0A8X6L3R7</accession>
<reference evidence="1" key="1">
    <citation type="submission" date="2020-07" db="EMBL/GenBank/DDBJ databases">
        <title>Multicomponent nature underlies the extraordinary mechanical properties of spider dragline silk.</title>
        <authorList>
            <person name="Kono N."/>
            <person name="Nakamura H."/>
            <person name="Mori M."/>
            <person name="Yoshida Y."/>
            <person name="Ohtoshi R."/>
            <person name="Malay A.D."/>
            <person name="Moran D.A.P."/>
            <person name="Tomita M."/>
            <person name="Numata K."/>
            <person name="Arakawa K."/>
        </authorList>
    </citation>
    <scope>NUCLEOTIDE SEQUENCE</scope>
</reference>
<evidence type="ECO:0000313" key="1">
    <source>
        <dbReference type="EMBL" id="GFQ95389.1"/>
    </source>
</evidence>
<protein>
    <submittedName>
        <fullName evidence="1">Uncharacterized protein</fullName>
    </submittedName>
</protein>
<dbReference type="AlphaFoldDB" id="A0A8X6L3R7"/>
<sequence length="68" mass="7984">MIHGIPFPYPGTVRPDELKRKMYEIYREKDGGRNMTVLTKGTEQKEIFESFGIPSIYVKTEVYKNCPR</sequence>
<dbReference type="Proteomes" id="UP000887116">
    <property type="component" value="Unassembled WGS sequence"/>
</dbReference>
<proteinExistence type="predicted"/>
<comment type="caution">
    <text evidence="1">The sequence shown here is derived from an EMBL/GenBank/DDBJ whole genome shotgun (WGS) entry which is preliminary data.</text>
</comment>
<evidence type="ECO:0000313" key="2">
    <source>
        <dbReference type="Proteomes" id="UP000887116"/>
    </source>
</evidence>
<organism evidence="1 2">
    <name type="scientific">Trichonephila clavata</name>
    <name type="common">Joro spider</name>
    <name type="synonym">Nephila clavata</name>
    <dbReference type="NCBI Taxonomy" id="2740835"/>
    <lineage>
        <taxon>Eukaryota</taxon>
        <taxon>Metazoa</taxon>
        <taxon>Ecdysozoa</taxon>
        <taxon>Arthropoda</taxon>
        <taxon>Chelicerata</taxon>
        <taxon>Arachnida</taxon>
        <taxon>Araneae</taxon>
        <taxon>Araneomorphae</taxon>
        <taxon>Entelegynae</taxon>
        <taxon>Araneoidea</taxon>
        <taxon>Nephilidae</taxon>
        <taxon>Trichonephila</taxon>
    </lineage>
</organism>